<dbReference type="PRINTS" id="PR01021">
    <property type="entry name" value="OMPADOMAIN"/>
</dbReference>
<dbReference type="InterPro" id="IPR006664">
    <property type="entry name" value="OMP_bac"/>
</dbReference>
<accession>A0A085W8P9</accession>
<dbReference type="EMBL" id="JMCB01000015">
    <property type="protein sequence ID" value="KFE64062.1"/>
    <property type="molecule type" value="Genomic_DNA"/>
</dbReference>
<evidence type="ECO:0000256" key="6">
    <source>
        <dbReference type="SAM" id="MobiDB-lite"/>
    </source>
</evidence>
<organism evidence="8 9">
    <name type="scientific">Hyalangium minutum</name>
    <dbReference type="NCBI Taxonomy" id="394096"/>
    <lineage>
        <taxon>Bacteria</taxon>
        <taxon>Pseudomonadati</taxon>
        <taxon>Myxococcota</taxon>
        <taxon>Myxococcia</taxon>
        <taxon>Myxococcales</taxon>
        <taxon>Cystobacterineae</taxon>
        <taxon>Archangiaceae</taxon>
        <taxon>Hyalangium</taxon>
    </lineage>
</organism>
<proteinExistence type="predicted"/>
<evidence type="ECO:0000256" key="4">
    <source>
        <dbReference type="ARBA" id="ARBA00023237"/>
    </source>
</evidence>
<keyword evidence="8" id="KW-0966">Cell projection</keyword>
<evidence type="ECO:0000256" key="5">
    <source>
        <dbReference type="PROSITE-ProRule" id="PRU00473"/>
    </source>
</evidence>
<keyword evidence="3 5" id="KW-0472">Membrane</keyword>
<evidence type="ECO:0000259" key="7">
    <source>
        <dbReference type="PROSITE" id="PS51123"/>
    </source>
</evidence>
<gene>
    <name evidence="8" type="ORF">DB31_2475</name>
</gene>
<evidence type="ECO:0000256" key="1">
    <source>
        <dbReference type="ARBA" id="ARBA00004442"/>
    </source>
</evidence>
<feature type="domain" description="OmpA-like" evidence="7">
    <location>
        <begin position="482"/>
        <end position="600"/>
    </location>
</feature>
<dbReference type="InterPro" id="IPR028974">
    <property type="entry name" value="TSP_type-3_rpt"/>
</dbReference>
<dbReference type="GO" id="GO:0007155">
    <property type="term" value="P:cell adhesion"/>
    <property type="evidence" value="ECO:0007669"/>
    <property type="project" value="InterPro"/>
</dbReference>
<keyword evidence="4" id="KW-0998">Cell outer membrane</keyword>
<sequence>MIASLLISVSALAQPQTLPKLELERLTLNPNGAGSLLVGTGEVLNAGGYRFSFTGHYQHDPLALYRDGEKQGSLVKGRVTGHLSAAYALFNWLELSAQVPVLLTQSGDDLTQFIPEQPSTGPGLGTPYLGVRFGLLSQEDEQPVDLSLGAQVGLPVGSASALAKDGSPRIIPSVMVGRRFGSLRAGLDAGIVVRSVSTLVEDFNIQDEVGSELRLGGVLATTGEGIRGELNLIGSVPFSRSGGTLEALAGARLPMSSKIEAYGLAGVAVGEAPGTPTFRALLGVAYGHTPPRCVAGGKHTAEECPDLDDDNDGVKNALDTCQGQSGRVDAQGCPVKDVDGDGVVDPDDKCVTVPGLAQFQGCPDTDKDGIEDTADKCPQVPGVAQFQGCPDTDKDGIEDAADKCPQVPGVAQFQGCPDTDKDGIEDAADACPTEPGIAELKGCPAKDTDGDTLADHRDNCPTEPGPVDNQGCPVKEKQIVAIQKDRLEIKDKVYFDTDKATIQRRSFKLLDQIAKVIIEHPELEKVWIEGHSDERGSNMYNTELSQRRAEAVREYLIKKGVAPGRLDAKGMGRSRPVAPNTTEAGRAANRRVEFLTTPREGAQP</sequence>
<dbReference type="Pfam" id="PF02412">
    <property type="entry name" value="TSP_3"/>
    <property type="match status" value="5"/>
</dbReference>
<reference evidence="8 9" key="1">
    <citation type="submission" date="2014-04" db="EMBL/GenBank/DDBJ databases">
        <title>Genome assembly of Hyalangium minutum DSM 14724.</title>
        <authorList>
            <person name="Sharma G."/>
            <person name="Subramanian S."/>
        </authorList>
    </citation>
    <scope>NUCLEOTIDE SEQUENCE [LARGE SCALE GENOMIC DNA]</scope>
    <source>
        <strain evidence="8 9">DSM 14724</strain>
    </source>
</reference>
<dbReference type="GO" id="GO:0009279">
    <property type="term" value="C:cell outer membrane"/>
    <property type="evidence" value="ECO:0007669"/>
    <property type="project" value="UniProtKB-SubCell"/>
</dbReference>
<name>A0A085W8P9_9BACT</name>
<comment type="subcellular location">
    <subcellularLocation>
        <location evidence="1">Cell outer membrane</location>
    </subcellularLocation>
</comment>
<dbReference type="PROSITE" id="PS51123">
    <property type="entry name" value="OMPA_2"/>
    <property type="match status" value="1"/>
</dbReference>
<protein>
    <submittedName>
        <fullName evidence="8">Flagellar motor rotation protein MotB</fullName>
    </submittedName>
</protein>
<dbReference type="GO" id="GO:0005509">
    <property type="term" value="F:calcium ion binding"/>
    <property type="evidence" value="ECO:0007669"/>
    <property type="project" value="InterPro"/>
</dbReference>
<evidence type="ECO:0000313" key="8">
    <source>
        <dbReference type="EMBL" id="KFE64062.1"/>
    </source>
</evidence>
<dbReference type="CDD" id="cd07185">
    <property type="entry name" value="OmpA_C-like"/>
    <property type="match status" value="1"/>
</dbReference>
<keyword evidence="2" id="KW-0732">Signal</keyword>
<keyword evidence="8" id="KW-0969">Cilium</keyword>
<keyword evidence="8" id="KW-0282">Flagellum</keyword>
<dbReference type="Gene3D" id="3.30.1330.60">
    <property type="entry name" value="OmpA-like domain"/>
    <property type="match status" value="1"/>
</dbReference>
<dbReference type="Proteomes" id="UP000028725">
    <property type="component" value="Unassembled WGS sequence"/>
</dbReference>
<dbReference type="PANTHER" id="PTHR30329">
    <property type="entry name" value="STATOR ELEMENT OF FLAGELLAR MOTOR COMPLEX"/>
    <property type="match status" value="1"/>
</dbReference>
<dbReference type="PATRIC" id="fig|394096.3.peg.6808"/>
<dbReference type="STRING" id="394096.DB31_2475"/>
<evidence type="ECO:0000256" key="3">
    <source>
        <dbReference type="ARBA" id="ARBA00023136"/>
    </source>
</evidence>
<dbReference type="InterPro" id="IPR003367">
    <property type="entry name" value="Thrombospondin_3-like_rpt"/>
</dbReference>
<dbReference type="AlphaFoldDB" id="A0A085W8P9"/>
<keyword evidence="9" id="KW-1185">Reference proteome</keyword>
<dbReference type="InterPro" id="IPR050330">
    <property type="entry name" value="Bact_OuterMem_StrucFunc"/>
</dbReference>
<dbReference type="Pfam" id="PF00691">
    <property type="entry name" value="OmpA"/>
    <property type="match status" value="1"/>
</dbReference>
<feature type="region of interest" description="Disordered" evidence="6">
    <location>
        <begin position="566"/>
        <end position="604"/>
    </location>
</feature>
<dbReference type="InterPro" id="IPR036737">
    <property type="entry name" value="OmpA-like_sf"/>
</dbReference>
<evidence type="ECO:0000313" key="9">
    <source>
        <dbReference type="Proteomes" id="UP000028725"/>
    </source>
</evidence>
<dbReference type="SUPFAM" id="SSF103088">
    <property type="entry name" value="OmpA-like"/>
    <property type="match status" value="1"/>
</dbReference>
<comment type="caution">
    <text evidence="8">The sequence shown here is derived from an EMBL/GenBank/DDBJ whole genome shotgun (WGS) entry which is preliminary data.</text>
</comment>
<dbReference type="PRINTS" id="PR01023">
    <property type="entry name" value="NAFLGMOTY"/>
</dbReference>
<dbReference type="PANTHER" id="PTHR30329:SF21">
    <property type="entry name" value="LIPOPROTEIN YIAD-RELATED"/>
    <property type="match status" value="1"/>
</dbReference>
<dbReference type="InterPro" id="IPR006665">
    <property type="entry name" value="OmpA-like"/>
</dbReference>
<dbReference type="SUPFAM" id="SSF103647">
    <property type="entry name" value="TSP type-3 repeat"/>
    <property type="match status" value="2"/>
</dbReference>
<evidence type="ECO:0000256" key="2">
    <source>
        <dbReference type="ARBA" id="ARBA00022729"/>
    </source>
</evidence>